<gene>
    <name evidence="3" type="ORF">M5J20_07660</name>
</gene>
<evidence type="ECO:0000313" key="3">
    <source>
        <dbReference type="EMBL" id="MCP1388067.1"/>
    </source>
</evidence>
<reference evidence="3" key="1">
    <citation type="submission" date="2022-05" db="EMBL/GenBank/DDBJ databases">
        <title>Corynebacterium sp. TA-R-1 sp. nov., isolated from human feces.</title>
        <authorList>
            <person name="Shamsuzzaman M."/>
            <person name="Dahal R.H."/>
        </authorList>
    </citation>
    <scope>NUCLEOTIDE SEQUENCE</scope>
    <source>
        <strain evidence="3">TA-R-1</strain>
    </source>
</reference>
<keyword evidence="1" id="KW-1133">Transmembrane helix</keyword>
<feature type="chain" id="PRO_5046034711" description="Secreted protein" evidence="2">
    <location>
        <begin position="26"/>
        <end position="89"/>
    </location>
</feature>
<evidence type="ECO:0000256" key="2">
    <source>
        <dbReference type="SAM" id="SignalP"/>
    </source>
</evidence>
<dbReference type="EMBL" id="JAMFTQ010000008">
    <property type="protein sequence ID" value="MCP1388067.1"/>
    <property type="molecule type" value="Genomic_DNA"/>
</dbReference>
<evidence type="ECO:0008006" key="5">
    <source>
        <dbReference type="Google" id="ProtNLM"/>
    </source>
</evidence>
<sequence length="89" mass="9075">MKRKRLIGAVVAASLLAQVPSPASATQGSAERLSSAADEARYRQQPLFYFGGFAIYPWVLARVVGVGALVAAVIAGLVEAAKAGGQGSS</sequence>
<keyword evidence="2" id="KW-0732">Signal</keyword>
<dbReference type="RefSeq" id="WP_253578177.1">
    <property type="nucleotide sequence ID" value="NZ_JAMFTQ010000008.1"/>
</dbReference>
<organism evidence="3 4">
    <name type="scientific">Corynebacterium stercoris</name>
    <dbReference type="NCBI Taxonomy" id="2943490"/>
    <lineage>
        <taxon>Bacteria</taxon>
        <taxon>Bacillati</taxon>
        <taxon>Actinomycetota</taxon>
        <taxon>Actinomycetes</taxon>
        <taxon>Mycobacteriales</taxon>
        <taxon>Corynebacteriaceae</taxon>
        <taxon>Corynebacterium</taxon>
    </lineage>
</organism>
<accession>A0ABT1G5S6</accession>
<evidence type="ECO:0000313" key="4">
    <source>
        <dbReference type="Proteomes" id="UP001204000"/>
    </source>
</evidence>
<name>A0ABT1G5S6_9CORY</name>
<dbReference type="Proteomes" id="UP001204000">
    <property type="component" value="Unassembled WGS sequence"/>
</dbReference>
<keyword evidence="1" id="KW-0812">Transmembrane</keyword>
<keyword evidence="1" id="KW-0472">Membrane</keyword>
<comment type="caution">
    <text evidence="3">The sequence shown here is derived from an EMBL/GenBank/DDBJ whole genome shotgun (WGS) entry which is preliminary data.</text>
</comment>
<proteinExistence type="predicted"/>
<protein>
    <recommendedName>
        <fullName evidence="5">Secreted protein</fullName>
    </recommendedName>
</protein>
<feature type="signal peptide" evidence="2">
    <location>
        <begin position="1"/>
        <end position="25"/>
    </location>
</feature>
<feature type="transmembrane region" description="Helical" evidence="1">
    <location>
        <begin position="49"/>
        <end position="78"/>
    </location>
</feature>
<keyword evidence="4" id="KW-1185">Reference proteome</keyword>
<evidence type="ECO:0000256" key="1">
    <source>
        <dbReference type="SAM" id="Phobius"/>
    </source>
</evidence>